<evidence type="ECO:0000313" key="1">
    <source>
        <dbReference type="EMBL" id="KAJ8719810.1"/>
    </source>
</evidence>
<protein>
    <submittedName>
        <fullName evidence="1">Uncharacterized protein</fullName>
    </submittedName>
</protein>
<reference evidence="1" key="1">
    <citation type="submission" date="2023-03" db="EMBL/GenBank/DDBJ databases">
        <title>Chromosome-level genomes of two armyworms, Mythimna separata and Mythimna loreyi, provide insights into the biosynthesis and reception of sex pheromones.</title>
        <authorList>
            <person name="Zhao H."/>
        </authorList>
    </citation>
    <scope>NUCLEOTIDE SEQUENCE</scope>
    <source>
        <strain evidence="1">BeijingLab</strain>
    </source>
</reference>
<evidence type="ECO:0000313" key="2">
    <source>
        <dbReference type="Proteomes" id="UP001231649"/>
    </source>
</evidence>
<organism evidence="1 2">
    <name type="scientific">Mythimna loreyi</name>
    <dbReference type="NCBI Taxonomy" id="667449"/>
    <lineage>
        <taxon>Eukaryota</taxon>
        <taxon>Metazoa</taxon>
        <taxon>Ecdysozoa</taxon>
        <taxon>Arthropoda</taxon>
        <taxon>Hexapoda</taxon>
        <taxon>Insecta</taxon>
        <taxon>Pterygota</taxon>
        <taxon>Neoptera</taxon>
        <taxon>Endopterygota</taxon>
        <taxon>Lepidoptera</taxon>
        <taxon>Glossata</taxon>
        <taxon>Ditrysia</taxon>
        <taxon>Noctuoidea</taxon>
        <taxon>Noctuidae</taxon>
        <taxon>Noctuinae</taxon>
        <taxon>Hadenini</taxon>
        <taxon>Mythimna</taxon>
    </lineage>
</organism>
<sequence>MNIDLDDSFFSCSSSTSSFASADSGSPFRTLHDNISSLFSKHPKNLNIAHINAQSVPGHYSDLLASFSSAHLDALLISETFLKPSLLSSHYALPGYVLVRNDRTGKGGGGVAIYIRADIPHKIISVSPSQYSGSAEFLFLEITVNHSKILLAVFYSPNLHINYFDSLESCFNNMCPSYEHVILMGDFNTCLLKDDSRSLKLRSLLSSFNLEILPLSATHHSPNCTPSLLDLMIVSSPHHVAEFGQLSATFSYHDFIYLSYRIRSPKRKPRFCYLRNFNGLDLEALTRDAGDIDWSSVRESTSIDDKVNSFTSILLSLYDKYAPRRRVKIKHDPAPWITPAIISAIAHKERAKSRFRRRPTERNLAQFKTLRNHCNRLCRDAKRRYFHDSLVDRKSSDIWKFLKTIGIGKSDMDTCKDVDLSALNKHFSIPPITLNPSVKASTLLELSKTPVPNCPIFNLSPVSEEDVKKSLLAISSSAVGHDNLCSRMITPILPHLLPILTHIFNYSLYSGTFPSAWKQAHIIPLPKINNPSSLSHFRPISILPFLSKVLEHIVHGQITRYLSLNSIISPYQSGFRSGHSTVTALLKVTDDIRWAMDNKSLTVLVLLDFSCAFNSVDFDILLGILKSINFSSSTLGWIDSYLRGRSQCVRLEEIFSDWCDLTAGVPQGSVLSPLLFTIFINTVTRFITSNFHLYADDLQLYRHFSLDDADSAINVMNRDLEAIDQWAKSFGLLVNPSKSQALIIGSRYYRNALNISALAPLSLNGSTIKYTDTAKNLGVLIDSNLSWRAQVNEVSRKVHFSFHSLKSLQRFLPFKTKIYLAQTLIQPIIDYADACYLDATEELLNKLERLQNLCIRFVFGLRKYDHVSQFRKDLKWLPIRLRRNTRVLCVLYNILFNPAYPGYLRDRFTFTRAADALCRSHLKYQLNFPPHNTHFYSNSFSFHAVRLWNSLPAKIREAENVSVFKKQVKEHYLSNIIS</sequence>
<dbReference type="EMBL" id="CM056779">
    <property type="protein sequence ID" value="KAJ8719810.1"/>
    <property type="molecule type" value="Genomic_DNA"/>
</dbReference>
<accession>A0ACC2QNI7</accession>
<proteinExistence type="predicted"/>
<dbReference type="Proteomes" id="UP001231649">
    <property type="component" value="Chromosome 3"/>
</dbReference>
<gene>
    <name evidence="1" type="ORF">PYW08_011985</name>
</gene>
<keyword evidence="2" id="KW-1185">Reference proteome</keyword>
<comment type="caution">
    <text evidence="1">The sequence shown here is derived from an EMBL/GenBank/DDBJ whole genome shotgun (WGS) entry which is preliminary data.</text>
</comment>
<name>A0ACC2QNI7_9NEOP</name>